<evidence type="ECO:0000256" key="12">
    <source>
        <dbReference type="ARBA" id="ARBA00023268"/>
    </source>
</evidence>
<comment type="similarity">
    <text evidence="2 15">Belongs to the FPG family.</text>
</comment>
<evidence type="ECO:0000256" key="7">
    <source>
        <dbReference type="ARBA" id="ARBA00022801"/>
    </source>
</evidence>
<evidence type="ECO:0000259" key="16">
    <source>
        <dbReference type="PROSITE" id="PS51066"/>
    </source>
</evidence>
<dbReference type="SUPFAM" id="SSF57716">
    <property type="entry name" value="Glucocorticoid receptor-like (DNA-binding domain)"/>
    <property type="match status" value="1"/>
</dbReference>
<evidence type="ECO:0000256" key="1">
    <source>
        <dbReference type="ARBA" id="ARBA00001668"/>
    </source>
</evidence>
<dbReference type="GO" id="GO:0003684">
    <property type="term" value="F:damaged DNA binding"/>
    <property type="evidence" value="ECO:0007669"/>
    <property type="project" value="InterPro"/>
</dbReference>
<dbReference type="EC" id="3.2.2.23" evidence="15"/>
<feature type="active site" description="Proton donor; for beta-elimination activity" evidence="15">
    <location>
        <position position="58"/>
    </location>
</feature>
<feature type="binding site" evidence="15">
    <location>
        <position position="111"/>
    </location>
    <ligand>
        <name>DNA</name>
        <dbReference type="ChEBI" id="CHEBI:16991"/>
    </ligand>
</feature>
<dbReference type="Pfam" id="PF06827">
    <property type="entry name" value="zf-FPG_IleRS"/>
    <property type="match status" value="1"/>
</dbReference>
<evidence type="ECO:0000256" key="14">
    <source>
        <dbReference type="ARBA" id="ARBA00044632"/>
    </source>
</evidence>
<evidence type="ECO:0000256" key="8">
    <source>
        <dbReference type="ARBA" id="ARBA00022833"/>
    </source>
</evidence>
<dbReference type="InterPro" id="IPR015886">
    <property type="entry name" value="H2TH_FPG"/>
</dbReference>
<dbReference type="Pfam" id="PF06831">
    <property type="entry name" value="H2TH"/>
    <property type="match status" value="1"/>
</dbReference>
<reference evidence="18" key="1">
    <citation type="submission" date="2024-01" db="EMBL/GenBank/DDBJ databases">
        <title>Sequencing the genomes of a sandfly, Sergentomyia squamirostris, and its two endosymbionts.</title>
        <authorList>
            <person name="Itokawa K."/>
            <person name="Sanjoba C."/>
        </authorList>
    </citation>
    <scope>NUCLEOTIDE SEQUENCE</scope>
    <source>
        <strain evidence="18">RiSSQ</strain>
    </source>
</reference>
<evidence type="ECO:0000256" key="9">
    <source>
        <dbReference type="ARBA" id="ARBA00023125"/>
    </source>
</evidence>
<dbReference type="AlphaFoldDB" id="A0AAT9G7E5"/>
<dbReference type="NCBIfam" id="NF002211">
    <property type="entry name" value="PRK01103.1"/>
    <property type="match status" value="1"/>
</dbReference>
<evidence type="ECO:0000256" key="3">
    <source>
        <dbReference type="ARBA" id="ARBA00011245"/>
    </source>
</evidence>
<keyword evidence="8 15" id="KW-0862">Zinc</keyword>
<evidence type="ECO:0000256" key="6">
    <source>
        <dbReference type="ARBA" id="ARBA00022771"/>
    </source>
</evidence>
<dbReference type="GO" id="GO:0006284">
    <property type="term" value="P:base-excision repair"/>
    <property type="evidence" value="ECO:0007669"/>
    <property type="project" value="InterPro"/>
</dbReference>
<dbReference type="SUPFAM" id="SSF81624">
    <property type="entry name" value="N-terminal domain of MutM-like DNA repair proteins"/>
    <property type="match status" value="1"/>
</dbReference>
<feature type="active site" description="Proton donor; for delta-elimination activity" evidence="15">
    <location>
        <position position="262"/>
    </location>
</feature>
<evidence type="ECO:0000256" key="11">
    <source>
        <dbReference type="ARBA" id="ARBA00023239"/>
    </source>
</evidence>
<feature type="binding site" evidence="15">
    <location>
        <position position="92"/>
    </location>
    <ligand>
        <name>DNA</name>
        <dbReference type="ChEBI" id="CHEBI:16991"/>
    </ligand>
</feature>
<dbReference type="NCBIfam" id="TIGR00577">
    <property type="entry name" value="fpg"/>
    <property type="match status" value="1"/>
</dbReference>
<dbReference type="HAMAP" id="MF_00103">
    <property type="entry name" value="Fapy_DNA_glycosyl"/>
    <property type="match status" value="1"/>
</dbReference>
<dbReference type="GO" id="GO:0008270">
    <property type="term" value="F:zinc ion binding"/>
    <property type="evidence" value="ECO:0007669"/>
    <property type="project" value="UniProtKB-UniRule"/>
</dbReference>
<comment type="cofactor">
    <cofactor evidence="15">
        <name>Zn(2+)</name>
        <dbReference type="ChEBI" id="CHEBI:29105"/>
    </cofactor>
    <text evidence="15">Binds 1 zinc ion per subunit.</text>
</comment>
<dbReference type="SMART" id="SM01232">
    <property type="entry name" value="H2TH"/>
    <property type="match status" value="1"/>
</dbReference>
<dbReference type="InterPro" id="IPR035937">
    <property type="entry name" value="FPG_N"/>
</dbReference>
<keyword evidence="7 15" id="KW-0378">Hydrolase</keyword>
<comment type="subunit">
    <text evidence="3 15">Monomer.</text>
</comment>
<keyword evidence="9 15" id="KW-0238">DNA-binding</keyword>
<dbReference type="InterPro" id="IPR012319">
    <property type="entry name" value="FPG_cat"/>
</dbReference>
<feature type="active site" description="Schiff-base intermediate with DNA" evidence="15">
    <location>
        <position position="2"/>
    </location>
</feature>
<dbReference type="EMBL" id="AP029170">
    <property type="protein sequence ID" value="BFD45757.1"/>
    <property type="molecule type" value="Genomic_DNA"/>
</dbReference>
<protein>
    <recommendedName>
        <fullName evidence="15">Formamidopyrimidine-DNA glycosylase</fullName>
        <shortName evidence="15">Fapy-DNA glycosylase</shortName>
        <ecNumber evidence="15">3.2.2.23</ecNumber>
    </recommendedName>
    <alternativeName>
        <fullName evidence="15">DNA-(apurinic or apyrimidinic site) lyase MutM</fullName>
        <shortName evidence="15">AP lyase MutM</shortName>
        <ecNumber evidence="15">4.2.99.18</ecNumber>
    </alternativeName>
</protein>
<dbReference type="FunFam" id="1.10.8.50:FF:000003">
    <property type="entry name" value="Formamidopyrimidine-DNA glycosylase"/>
    <property type="match status" value="1"/>
</dbReference>
<keyword evidence="6 15" id="KW-0863">Zinc-finger</keyword>
<evidence type="ECO:0000256" key="5">
    <source>
        <dbReference type="ARBA" id="ARBA00022763"/>
    </source>
</evidence>
<dbReference type="EC" id="4.2.99.18" evidence="15"/>
<keyword evidence="12 15" id="KW-0511">Multifunctional enzyme</keyword>
<dbReference type="SUPFAM" id="SSF46946">
    <property type="entry name" value="S13-like H2TH domain"/>
    <property type="match status" value="1"/>
</dbReference>
<keyword evidence="13 15" id="KW-0326">Glycosidase</keyword>
<proteinExistence type="inferred from homology"/>
<dbReference type="PROSITE" id="PS51066">
    <property type="entry name" value="ZF_FPG_2"/>
    <property type="match status" value="1"/>
</dbReference>
<dbReference type="SMART" id="SM00898">
    <property type="entry name" value="Fapy_DNA_glyco"/>
    <property type="match status" value="1"/>
</dbReference>
<evidence type="ECO:0000256" key="13">
    <source>
        <dbReference type="ARBA" id="ARBA00023295"/>
    </source>
</evidence>
<gene>
    <name evidence="15 18" type="primary">mutM</name>
    <name evidence="15" type="synonym">fpg</name>
    <name evidence="18" type="ORF">DMENIID0002_04030</name>
</gene>
<comment type="function">
    <text evidence="15">Involved in base excision repair of DNA damaged by oxidation or by mutagenic agents. Acts as DNA glycosylase that recognizes and removes damaged bases. Has a preference for oxidized purines, such as 7,8-dihydro-8-oxoguanine (8-oxoG). Has AP (apurinic/apyrimidinic) lyase activity and introduces nicks in the DNA strand. Cleaves the DNA backbone by beta-delta elimination to generate a single-strand break at the site of the removed base with both 3'- and 5'-phosphates.</text>
</comment>
<dbReference type="Gene3D" id="3.20.190.10">
    <property type="entry name" value="MutM-like, N-terminal"/>
    <property type="match status" value="1"/>
</dbReference>
<keyword evidence="11 15" id="KW-0456">Lyase</keyword>
<keyword evidence="10 15" id="KW-0234">DNA repair</keyword>
<dbReference type="PANTHER" id="PTHR22993">
    <property type="entry name" value="FORMAMIDOPYRIMIDINE-DNA GLYCOSYLASE"/>
    <property type="match status" value="1"/>
</dbReference>
<keyword evidence="4 15" id="KW-0479">Metal-binding</keyword>
<dbReference type="Pfam" id="PF01149">
    <property type="entry name" value="Fapy_DNA_glyco"/>
    <property type="match status" value="1"/>
</dbReference>
<accession>A0AAT9G7E5</accession>
<evidence type="ECO:0000256" key="2">
    <source>
        <dbReference type="ARBA" id="ARBA00009409"/>
    </source>
</evidence>
<dbReference type="InterPro" id="IPR000214">
    <property type="entry name" value="Znf_DNA_glyclase/AP_lyase"/>
</dbReference>
<dbReference type="InterPro" id="IPR020629">
    <property type="entry name" value="FPG_Glyclase"/>
</dbReference>
<dbReference type="PROSITE" id="PS51068">
    <property type="entry name" value="FPG_CAT"/>
    <property type="match status" value="1"/>
</dbReference>
<dbReference type="PANTHER" id="PTHR22993:SF9">
    <property type="entry name" value="FORMAMIDOPYRIMIDINE-DNA GLYCOSYLASE"/>
    <property type="match status" value="1"/>
</dbReference>
<evidence type="ECO:0000259" key="17">
    <source>
        <dbReference type="PROSITE" id="PS51068"/>
    </source>
</evidence>
<evidence type="ECO:0000313" key="18">
    <source>
        <dbReference type="EMBL" id="BFD45757.1"/>
    </source>
</evidence>
<evidence type="ECO:0000256" key="10">
    <source>
        <dbReference type="ARBA" id="ARBA00023204"/>
    </source>
</evidence>
<dbReference type="Gene3D" id="1.10.8.50">
    <property type="match status" value="1"/>
</dbReference>
<dbReference type="InterPro" id="IPR010663">
    <property type="entry name" value="Znf_FPG/IleRS"/>
</dbReference>
<feature type="domain" description="Formamidopyrimidine-DNA glycosylase catalytic" evidence="17">
    <location>
        <begin position="2"/>
        <end position="114"/>
    </location>
</feature>
<dbReference type="GO" id="GO:0140078">
    <property type="term" value="F:class I DNA-(apurinic or apyrimidinic site) endonuclease activity"/>
    <property type="evidence" value="ECO:0007669"/>
    <property type="project" value="UniProtKB-EC"/>
</dbReference>
<evidence type="ECO:0000256" key="15">
    <source>
        <dbReference type="HAMAP-Rule" id="MF_00103"/>
    </source>
</evidence>
<evidence type="ECO:0000256" key="4">
    <source>
        <dbReference type="ARBA" id="ARBA00022723"/>
    </source>
</evidence>
<feature type="domain" description="FPG-type" evidence="16">
    <location>
        <begin position="238"/>
        <end position="272"/>
    </location>
</feature>
<sequence>MPELPEVETLKRCLEQRIVGAVINKLDKRRDDIRYKLSDQLESNVESARIVALRRRAKYLLIDLDNYYSIIVHLGMTGRLTLQPSDYSLQTHDHVVISFTTCEKLVFNDPRRFGMIYSMLTNLAQEKFLLNLGVEPLSNDMSDEYLKTKLLNRSVPIKNLLMDNQIIVGVGNIYASESLFIAKIHPSRLGSSLSNKEISNLILAIKNVLTKAISAGGTTLKDFVSGDSKPGYFQQELQVYARENQKCLNCEGIIRKIKQSGRTSFYCSICQE</sequence>
<feature type="binding site" evidence="15">
    <location>
        <position position="153"/>
    </location>
    <ligand>
        <name>DNA</name>
        <dbReference type="ChEBI" id="CHEBI:16991"/>
    </ligand>
</feature>
<dbReference type="GO" id="GO:0034039">
    <property type="term" value="F:8-oxo-7,8-dihydroguanine DNA N-glycosylase activity"/>
    <property type="evidence" value="ECO:0007669"/>
    <property type="project" value="TreeGrafter"/>
</dbReference>
<name>A0AAT9G7E5_9RICK</name>
<dbReference type="CDD" id="cd08966">
    <property type="entry name" value="EcFpg-like_N"/>
    <property type="match status" value="1"/>
</dbReference>
<comment type="catalytic activity">
    <reaction evidence="14 15">
        <text>2'-deoxyribonucleotide-(2'-deoxyribose 5'-phosphate)-2'-deoxyribonucleotide-DNA = a 3'-end 2'-deoxyribonucleotide-(2,3-dehydro-2,3-deoxyribose 5'-phosphate)-DNA + a 5'-end 5'-phospho-2'-deoxyribonucleoside-DNA + H(+)</text>
        <dbReference type="Rhea" id="RHEA:66592"/>
        <dbReference type="Rhea" id="RHEA-COMP:13180"/>
        <dbReference type="Rhea" id="RHEA-COMP:16897"/>
        <dbReference type="Rhea" id="RHEA-COMP:17067"/>
        <dbReference type="ChEBI" id="CHEBI:15378"/>
        <dbReference type="ChEBI" id="CHEBI:136412"/>
        <dbReference type="ChEBI" id="CHEBI:157695"/>
        <dbReference type="ChEBI" id="CHEBI:167181"/>
        <dbReference type="EC" id="4.2.99.18"/>
    </reaction>
</comment>
<feature type="active site" description="Proton donor" evidence="15">
    <location>
        <position position="3"/>
    </location>
</feature>
<keyword evidence="5 15" id="KW-0227">DNA damage</keyword>
<comment type="catalytic activity">
    <reaction evidence="1 15">
        <text>Hydrolysis of DNA containing ring-opened 7-methylguanine residues, releasing 2,6-diamino-4-hydroxy-5-(N-methyl)formamidopyrimidine.</text>
        <dbReference type="EC" id="3.2.2.23"/>
    </reaction>
</comment>
<organism evidence="18">
    <name type="scientific">Candidatus Tisiphia endosymbiont of Sergentomyia squamirostris</name>
    <dbReference type="NCBI Taxonomy" id="3113639"/>
    <lineage>
        <taxon>Bacteria</taxon>
        <taxon>Pseudomonadati</taxon>
        <taxon>Pseudomonadota</taxon>
        <taxon>Alphaproteobacteria</taxon>
        <taxon>Rickettsiales</taxon>
        <taxon>Rickettsiaceae</taxon>
        <taxon>Rickettsieae</taxon>
        <taxon>Candidatus Tisiphia</taxon>
    </lineage>
</organism>
<dbReference type="InterPro" id="IPR010979">
    <property type="entry name" value="Ribosomal_uS13-like_H2TH"/>
</dbReference>